<feature type="region of interest" description="Disordered" evidence="1">
    <location>
        <begin position="1008"/>
        <end position="1028"/>
    </location>
</feature>
<feature type="compositionally biased region" description="Low complexity" evidence="1">
    <location>
        <begin position="446"/>
        <end position="461"/>
    </location>
</feature>
<dbReference type="SUPFAM" id="SSF47031">
    <property type="entry name" value="Second domain of FERM"/>
    <property type="match status" value="1"/>
</dbReference>
<feature type="region of interest" description="Disordered" evidence="1">
    <location>
        <begin position="4470"/>
        <end position="4489"/>
    </location>
</feature>
<evidence type="ECO:0000256" key="1">
    <source>
        <dbReference type="SAM" id="MobiDB-lite"/>
    </source>
</evidence>
<feature type="region of interest" description="Disordered" evidence="1">
    <location>
        <begin position="2059"/>
        <end position="2105"/>
    </location>
</feature>
<protein>
    <submittedName>
        <fullName evidence="4">FERM domain-containing protein</fullName>
    </submittedName>
</protein>
<feature type="region of interest" description="Disordered" evidence="1">
    <location>
        <begin position="1150"/>
        <end position="1173"/>
    </location>
</feature>
<dbReference type="WBParaSite" id="ACRNAN_scaffold3055.g8640.t1">
    <property type="protein sequence ID" value="ACRNAN_scaffold3055.g8640.t1"/>
    <property type="gene ID" value="ACRNAN_scaffold3055.g8640"/>
</dbReference>
<dbReference type="InterPro" id="IPR019749">
    <property type="entry name" value="Band_41_domain"/>
</dbReference>
<feature type="region of interest" description="Disordered" evidence="1">
    <location>
        <begin position="943"/>
        <end position="995"/>
    </location>
</feature>
<feature type="region of interest" description="Disordered" evidence="1">
    <location>
        <begin position="2803"/>
        <end position="2828"/>
    </location>
</feature>
<feature type="region of interest" description="Disordered" evidence="1">
    <location>
        <begin position="3248"/>
        <end position="3268"/>
    </location>
</feature>
<dbReference type="Pfam" id="PF09379">
    <property type="entry name" value="FERM_N"/>
    <property type="match status" value="1"/>
</dbReference>
<dbReference type="PANTHER" id="PTHR23280:SF21">
    <property type="entry name" value="PROTEIN 4.1 HOMOLOG"/>
    <property type="match status" value="1"/>
</dbReference>
<feature type="region of interest" description="Disordered" evidence="1">
    <location>
        <begin position="1727"/>
        <end position="1785"/>
    </location>
</feature>
<dbReference type="Gene3D" id="3.10.20.90">
    <property type="entry name" value="Phosphatidylinositol 3-kinase Catalytic Subunit, Chain A, domain 1"/>
    <property type="match status" value="1"/>
</dbReference>
<feature type="region of interest" description="Disordered" evidence="1">
    <location>
        <begin position="2346"/>
        <end position="2380"/>
    </location>
</feature>
<sequence length="5029" mass="572817">MTVHNNTENEAGPAAEAPEIPLPLSLDESTSPFVQEGVARKNLQEAKISYLDGSQQSFYVHKNADAEVLFNMVVAQLNLIEKDYFALSFYNELNIRLWLYKEKKIAKQLKGRPWEFELIVKFYPPEPDQLVEDFTRHLMVLQLRHDVYTERLPFVFEKLALLGSYVAQSELGDYQPHEQYDDYLRGAKIAPIITDELIRRVRDLHRDIQKGQTKSEAEFKYLEACAKGHHLYGVWRFDAKDSKGNPVQVGVSAHGIGIYNGDTGNPRLHMFAWQDIIKIAYRRNAFSIKLKEGVMDAKKEVNVNYRLADYPASKRLWKCGVEHHTFFRLVQAEPDIKPKHGLFRWGSSRFRYSGRTQLQTRMASNSYANSPGSTMQRTESGRVISKSVDDIAQKQHASPLRFADDPTQSKDLISSPEKSYPVSEIESDKKKKKKKDKRKAEDEVGLASSSKSPPPSHSLLLHESPVKAGEYYIATPPSHATDTYYSSSLYSASSQTNNIDSSFSSPYSSSHVTNGTYSSPASTSVREARVHFSDDTPTTTKTTTVKKVRRNLFGRLSPSKGHQDTLIVLKNGDATPSTTPTTDLEKDHDIENVPLDEAVTVYDKGVYVSPKPKTSARLFLKKQRKRVPTSARILKSANTNLQSSELTEVQDLPKQEEIQHLPIRYFSSIYHSGHPQEHISWNKRVHLFNTLRSDEDYVEKNHLLATNYAFASEPCYEHERLELVPEIEALPLRQFVKKYHYGKIEKIPDISRSFIRFSKRRRGSVESVSETEEDEVSPKKKGRARVFLRSPTPKTEEEASTSQKSGYGWIRRHRREPEKLANEEPVVPQAEYLKSEPYVGPLESLAKSPILDTIPLRSTVSPYHSGYSYTIHRRYKIFERIKDETIEEIEETTTIQVDTSPYQGSYEPISKVQELEHLPIREFSRIYHSGKRSKYPKKIRISKLSKTAEEASTSESEGSDDETSPKMSKISFLRSKKAQRQRPTSPEDQDTSFGDRFMNFIRTSWRSDSAYESQPSPSTSPTHPGDTGRLEAIQKAEELEMHSIERVETQTSSEAKPARSEAKNEAKPAGNQLLLCLKHPKDEEKVEESFSPVVASYHLDTSKYEGELNDLSREAELEPLRLEERCIPAKEYYAKKTVLPFNFFKKAQAEPKTQAEATQEQESSAENEPGKRGAKIFTRTKQTVVYTTHPLGEAYDGDLSSMRAADELESSPLENFVEKSKIEPVSKESVEVEFVKDIEEEGPVVVPYNFDTQAYEGPLEEISKATELDTQRLEDFAARPVETTKEEEKESPIKEKDRFGFLKKITIFRKTEVSTVETSEAQDESKTTEVAGEPVAKTPTEEAPEKKKSAKIFVKSKKIPEIVVEEGPVVVTYALNKEPYEGPLEDLIKDNEMESEKLEDFVAKPAEYTVNESPSKKKHRFGFLEKLTRRSTTQKSDIEAESEAASDAQTAKIDYGFNKEAYEGPLENISYTTDLPKTDLEAKPAQETSYQKKSAKIVTKQKKEVERSIVVVKPDSESYNFNKERYEGPLEDLPKSTEIEESQLVARPAEVQYPEIESPSKENHRFGFLQKITHLGKTSEKSKNLEKEETSAPESPEKKKTAHIFTKHHKNETHPLTEAYQGDVENLAPTNELEPSQLENRPSTISYIPKISITEVDQPTISISEVTQEQKSVVSYELNKEPYDGPLEDLTKTSEVEAQKLEDFVARPAKFESPSKEKHHFGFLEKITHLGKSSEKKHSITNEQAEPQPEEKASVSSYQLNKEPFAGPLEDLTKTNEIEPQKLEDFVSKPVEFERSSKEKHHFGFLEKITHLGKSSEKRHSITNEQAEPQPEEKTSVSSYQLNKELYDGPLEDLTKTSEVEAQKLEDFVVRPAEFERSSKEKHHFGFLEKITHLGKSSEKKHSITNEQVEPQPEEKASISSYQLNKDPYIGPLENLTKTNEIEPQKLEDFVSKPVEFERSSKEKHHFGFLEKITHLGKSSEKKHSITNEQAEPQPEEKASVSFYQLNKEPYDGPLEDLTKTSEIEPQKLEDFVSKPVEFEHSSKEKRRFGFLEKITHFGKASEKRHSITNEQAEPQPEEKASGSSYQLNKEPFAGPLEDLTKTSEVEAQKLEDFVVRPAEFESSSKEKHHVGFLEKIKHLGKATKETSETQEKKETAHHKHETHPLGEAYEGELENLIPEKEMLPSPLEKTVVEIVEKAGTPISEVKEKRSSIFKEKRPSIVSYHFEKTVYDGPLESLSKVEEIEVLPIGDHVEKVPSLKKKNQILAFVKRVKHDAPQEPSEEQRAENREKKKKARIYLKSKQVEEKYDAYPKSEPYEGELENVNRAEEMEAVPLESYVALVSLDEEKQEEKPLELEKYPKSEPYEGALSSLGPEGDLQGENISEFCEIKHPGYYEPVEKLDEVSQKNAKTKQKEAKPRKIFKWFKKGHLETTSDFEPKMVHQVPEIIIDSDVPLTEMIPQEELEKLPLEDFVEKPQELIKTASTVKEEPKKEDTIPTGKTSLRVYLRRRSKSHDEDATPTTPTRTPTSTTPSKLFTCIEKNQEIETQEKSSTDLQDYPPKSEPYTGDLFNVGKVAELENQPLKSFVAVYHSGVSEPVISRTFKSLHIFKKKRAEEDQSDNDSYPKITKIPYTGHLDTVYRNDELENLPIKEAVAVYHPGYSTEKHVRNYALLRKIKKVGSPEEEDSKIKLKTIPQVEPTSDLPVDLEKSSDLEAIPLREAVSVYHSGVTTPYQKVHREKYVGTEETGDVDPNMYPYGFKLTYEAYNLESMSPKNELENLPIKQFSQVYWQQREKSRLFPRIFKKQDQSEEPESSQLQPKDEEKSSFSKKIARIHLKRRHRDLSENGELQVEGPREAQESFVSYVTPVKQPEKLKEAKITHEKYNLSAEAYEGPLDDLQKATEIDAVLLTEFCATPKEYQISKPSLKLDSPKKQSPKIDEVEKIVTSDENEPNVSEEPKKTAILHLKSSQNEAKEEPQKSTEFRKSISEFLRTSFNKQSEPKTKCNILDYPQISEPFTGPTIDTSPAAEISHQPLQSAVGVYHSGYSSTTKNENLHIKHEGAEEVQDHANPEDYGPLKLPFDGPIDEISPREELEPLALRQVSNVYYEPPVVKRRTLRSFMHISRGHDEEESDAEEVQQEEILRNGHPSTSEGLQVVQEPDEEKVGLYQSGKAWIERVLQRKHEDLQKATYKLDTLPYEGPLENLTPDGELDTSPIKEHVDLVVPPVDEEAEGLNKIYRSLLIRVKTPRNQSSRHEEATTSFDPTPYEGPLEDLTPKSELIAAPLKEHAEVYHLGQQEKESESLVARYRHLLRAKKAKSPKNQEEIIESPDLTAYKVDAQAYEGPLENLAREIDLDTAPLHEHVEHLSLQKAGKAPEPLFSRYRRLLARTRATSHPDDYISPEPPSNIKTKKKARLHLKRHSVETATKVEEVVNLDTYPKTEPYQGPLLELLKHPEIEAQPLRSIVTVYHSGFTDYRSFYYYIHNRFALFNREKFYGEEEISKENVESKKLEEAHEGPLEELSRADDLEQQALKQFSEVYHSGKSAQKLKKGKKNGIFGRKVSISSVSTESSTVDEKVKPKQEVIIKKEKDEDNVEVKLTTCLPVKSTEYELSKEVYGGPLEEVSYIQDLPKSELEAKPTQEVINETGRQKSFILKLRRSAQKSEAPEVQETAPEAQPAKIDYGYNKEAFEGPLETITYNSDLLQTNLEAKPIQETMPEPSSLKSYLLKLRRSSQKQNVPDAQATSNDYSFSKEVFDGPLETISYNSDLLQTNLEAKPTQEVMKTETSHRKGFILKLHRSAQKSEAPEAQETAPEAQETAPEAQTAKIDYGYNKEAFEGPLETIAYNSDLLQTNLEAKPTQETMPVPSPLRSYILKLRRSPQKQDVPEAQATSNDYGFSKEVYDGPLESTTYIPDLQNSELEAKPTQEKMPEPSPLRSYLLKLRRSPQKQDVPEAQATSNDYSFSKEAFEGPLETIAYNSDLLQINLEAKPTQETMPEPSPLRSYILKLRRSPQKQDVPEAQATSNDYGFSKEVYDGPLESTTYTPDLQNSELEAKPTQEKMPEPSPLRSYLLKLRRSPQKQDVPEAQATSNDYSFSKEAFEGPLETISYNSDLLQTNLEAKPTQETMPEGPNPLKSYILKLRRSPQKQDIPEAQATSNDYGFSKEIYDGPLESTTYTPDLQNSELEAKPDQETMPDVATSPLRNILKIRRSTRESIDQQKSVDYDFKKEVYDGPLETVPKQEELELTPLDLSPRQEPIGTPEKDYKNLEMFHMKIKERKVSTTKHETYPVHEEPYEGPLETIAKSDEFEPTPLDLPPKQEVAESEASIPEKNFKKLDMFHMKIKERRISTEKHETYPVHEEPYEGPLETIVKSDEFEPTPLDLPPRQEVVESETPTSEKDFKKLGMFHMKIKERSVSTEKHEAYPIHEEPYEGPLEKIARSDELETREIPVDAPIPNLHQEVIETPKRTGILHLKSKTRPVPHETYPTLTEAYDGPLVEVAYVNDLEATPLEIPPVKEVEKSEDRQGYKKFGLFHLKAKKHSKSSGYPPQQEPYEGPLETVSCAEELAITPFEAKPEEIQLDENSGSAKIEPEHEEWGKVDYHFDTQAYEGPLETIVYANDLPEAPLEARPKIEATSPKSKKTAILYLKSPKKSENEPISQNLEEITPTQDTDENQPVLACELTAKPKAVKREKISKASKKTRPTSYPINPYIQWNVYNGPLEATTYTEDIPSVPLEARPSLPENLHIEQESKLAGYWKRFSPKKTTDLSQYPTKEDTYEGPLEAIKVEDEMTLAPLEARPRPIIAKDSVRVAKSKKKAILHLKSPKKVSEEAPGKPVSILSTIRREDRDFNVIKTVSIDQEIFAAPQKPVTDIVIDISLQKERRIDYECDVFLAIKNSKFSPPSTLRNKQKRPISCEFLPPSLLEDLAPSAVELKLHAPENGPDQAEEPEEEEEDPSPAKKPHVSFGTTASTSFEATSPEKLNTTTSSSYSSTMDGPSEDEKKQAGFFETMRRRLSQVGWLIRIFVH</sequence>
<feature type="region of interest" description="Disordered" evidence="1">
    <location>
        <begin position="2509"/>
        <end position="2533"/>
    </location>
</feature>
<feature type="compositionally biased region" description="Basic and acidic residues" evidence="1">
    <location>
        <begin position="1577"/>
        <end position="1599"/>
    </location>
</feature>
<reference evidence="4" key="1">
    <citation type="submission" date="2022-11" db="UniProtKB">
        <authorList>
            <consortium name="WormBaseParasite"/>
        </authorList>
    </citation>
    <scope>IDENTIFICATION</scope>
</reference>
<feature type="region of interest" description="Disordered" evidence="1">
    <location>
        <begin position="1430"/>
        <end position="1450"/>
    </location>
</feature>
<dbReference type="InterPro" id="IPR000299">
    <property type="entry name" value="FERM_domain"/>
</dbReference>
<feature type="domain" description="FERM" evidence="2">
    <location>
        <begin position="44"/>
        <end position="331"/>
    </location>
</feature>
<dbReference type="InterPro" id="IPR018980">
    <property type="entry name" value="FERM_PH-like_C"/>
</dbReference>
<dbReference type="InterPro" id="IPR019747">
    <property type="entry name" value="FERM_CS"/>
</dbReference>
<evidence type="ECO:0000313" key="4">
    <source>
        <dbReference type="WBParaSite" id="ACRNAN_scaffold3055.g8640.t1"/>
    </source>
</evidence>
<evidence type="ECO:0000259" key="2">
    <source>
        <dbReference type="PROSITE" id="PS50057"/>
    </source>
</evidence>
<feature type="compositionally biased region" description="Basic and acidic residues" evidence="1">
    <location>
        <begin position="2346"/>
        <end position="2364"/>
    </location>
</feature>
<organism evidence="3 4">
    <name type="scientific">Acrobeloides nanus</name>
    <dbReference type="NCBI Taxonomy" id="290746"/>
    <lineage>
        <taxon>Eukaryota</taxon>
        <taxon>Metazoa</taxon>
        <taxon>Ecdysozoa</taxon>
        <taxon>Nematoda</taxon>
        <taxon>Chromadorea</taxon>
        <taxon>Rhabditida</taxon>
        <taxon>Tylenchina</taxon>
        <taxon>Cephalobomorpha</taxon>
        <taxon>Cephaloboidea</taxon>
        <taxon>Cephalobidae</taxon>
        <taxon>Acrobeloides</taxon>
    </lineage>
</organism>
<feature type="compositionally biased region" description="Acidic residues" evidence="1">
    <location>
        <begin position="4947"/>
        <end position="4958"/>
    </location>
</feature>
<dbReference type="Pfam" id="PF00373">
    <property type="entry name" value="FERM_M"/>
    <property type="match status" value="1"/>
</dbReference>
<feature type="compositionally biased region" description="Basic residues" evidence="1">
    <location>
        <begin position="1600"/>
        <end position="1611"/>
    </location>
</feature>
<feature type="compositionally biased region" description="Basic and acidic residues" evidence="1">
    <location>
        <begin position="2139"/>
        <end position="2155"/>
    </location>
</feature>
<dbReference type="InterPro" id="IPR029071">
    <property type="entry name" value="Ubiquitin-like_domsf"/>
</dbReference>
<feature type="compositionally biased region" description="Basic and acidic residues" evidence="1">
    <location>
        <begin position="1727"/>
        <end position="1740"/>
    </location>
</feature>
<feature type="compositionally biased region" description="Basic and acidic residues" evidence="1">
    <location>
        <begin position="2274"/>
        <end position="2290"/>
    </location>
</feature>
<feature type="region of interest" description="Disordered" evidence="1">
    <location>
        <begin position="2545"/>
        <end position="2566"/>
    </location>
</feature>
<dbReference type="PROSITE" id="PS00660">
    <property type="entry name" value="FERM_1"/>
    <property type="match status" value="1"/>
</dbReference>
<feature type="compositionally biased region" description="Polar residues" evidence="1">
    <location>
        <begin position="361"/>
        <end position="378"/>
    </location>
</feature>
<name>A0A914DKV8_9BILA</name>
<dbReference type="GO" id="GO:0005886">
    <property type="term" value="C:plasma membrane"/>
    <property type="evidence" value="ECO:0007669"/>
    <property type="project" value="TreeGrafter"/>
</dbReference>
<feature type="compositionally biased region" description="Low complexity" evidence="1">
    <location>
        <begin position="2519"/>
        <end position="2533"/>
    </location>
</feature>
<feature type="region of interest" description="Disordered" evidence="1">
    <location>
        <begin position="3879"/>
        <end position="3899"/>
    </location>
</feature>
<feature type="region of interest" description="Disordered" evidence="1">
    <location>
        <begin position="766"/>
        <end position="806"/>
    </location>
</feature>
<feature type="compositionally biased region" description="Low complexity" evidence="1">
    <location>
        <begin position="4986"/>
        <end position="4995"/>
    </location>
</feature>
<dbReference type="InterPro" id="IPR018979">
    <property type="entry name" value="FERM_N"/>
</dbReference>
<feature type="compositionally biased region" description="Basic and acidic residues" evidence="1">
    <location>
        <begin position="1810"/>
        <end position="1822"/>
    </location>
</feature>
<feature type="region of interest" description="Disordered" evidence="1">
    <location>
        <begin position="4574"/>
        <end position="4595"/>
    </location>
</feature>
<feature type="region of interest" description="Disordered" evidence="1">
    <location>
        <begin position="2139"/>
        <end position="2169"/>
    </location>
</feature>
<dbReference type="PANTHER" id="PTHR23280">
    <property type="entry name" value="4.1 G PROTEIN"/>
    <property type="match status" value="1"/>
</dbReference>
<feature type="region of interest" description="Disordered" evidence="1">
    <location>
        <begin position="1317"/>
        <end position="1349"/>
    </location>
</feature>
<feature type="compositionally biased region" description="Low complexity" evidence="1">
    <location>
        <begin position="3807"/>
        <end position="3823"/>
    </location>
</feature>
<feature type="region of interest" description="Disordered" evidence="1">
    <location>
        <begin position="395"/>
        <end position="461"/>
    </location>
</feature>
<dbReference type="PROSITE" id="PS50057">
    <property type="entry name" value="FERM_3"/>
    <property type="match status" value="1"/>
</dbReference>
<dbReference type="CDD" id="cd14473">
    <property type="entry name" value="FERM_B-lobe"/>
    <property type="match status" value="1"/>
</dbReference>
<feature type="region of interest" description="Disordered" evidence="1">
    <location>
        <begin position="1043"/>
        <end position="1067"/>
    </location>
</feature>
<dbReference type="SUPFAM" id="SSF54236">
    <property type="entry name" value="Ubiquitin-like"/>
    <property type="match status" value="1"/>
</dbReference>
<dbReference type="GO" id="GO:0005856">
    <property type="term" value="C:cytoskeleton"/>
    <property type="evidence" value="ECO:0007669"/>
    <property type="project" value="TreeGrafter"/>
</dbReference>
<feature type="region of interest" description="Disordered" evidence="1">
    <location>
        <begin position="4237"/>
        <end position="4266"/>
    </location>
</feature>
<feature type="region of interest" description="Disordered" evidence="1">
    <location>
        <begin position="361"/>
        <end position="383"/>
    </location>
</feature>
<feature type="compositionally biased region" description="Low complexity" evidence="1">
    <location>
        <begin position="1150"/>
        <end position="1166"/>
    </location>
</feature>
<feature type="region of interest" description="Disordered" evidence="1">
    <location>
        <begin position="4308"/>
        <end position="4330"/>
    </location>
</feature>
<dbReference type="GO" id="GO:0031032">
    <property type="term" value="P:actomyosin structure organization"/>
    <property type="evidence" value="ECO:0007669"/>
    <property type="project" value="TreeGrafter"/>
</dbReference>
<feature type="region of interest" description="Disordered" evidence="1">
    <location>
        <begin position="1810"/>
        <end position="1843"/>
    </location>
</feature>
<dbReference type="SMART" id="SM00295">
    <property type="entry name" value="B41"/>
    <property type="match status" value="1"/>
</dbReference>
<accession>A0A914DKV8</accession>
<dbReference type="InterPro" id="IPR035963">
    <property type="entry name" value="FERM_2"/>
</dbReference>
<dbReference type="InterPro" id="IPR019748">
    <property type="entry name" value="FERM_central"/>
</dbReference>
<feature type="region of interest" description="Disordered" evidence="1">
    <location>
        <begin position="4649"/>
        <end position="4678"/>
    </location>
</feature>
<feature type="region of interest" description="Disordered" evidence="1">
    <location>
        <begin position="4377"/>
        <end position="4405"/>
    </location>
</feature>
<dbReference type="SMART" id="SM01196">
    <property type="entry name" value="FERM_C"/>
    <property type="match status" value="1"/>
</dbReference>
<dbReference type="InterPro" id="IPR014352">
    <property type="entry name" value="FERM/acyl-CoA-bd_prot_sf"/>
</dbReference>
<dbReference type="InterPro" id="IPR011993">
    <property type="entry name" value="PH-like_dom_sf"/>
</dbReference>
<feature type="compositionally biased region" description="Basic and acidic residues" evidence="1">
    <location>
        <begin position="1771"/>
        <end position="1785"/>
    </location>
</feature>
<feature type="compositionally biased region" description="Polar residues" evidence="1">
    <location>
        <begin position="4968"/>
        <end position="4985"/>
    </location>
</feature>
<dbReference type="SMART" id="SM01195">
    <property type="entry name" value="FA"/>
    <property type="match status" value="1"/>
</dbReference>
<feature type="region of interest" description="Disordered" evidence="1">
    <location>
        <begin position="1978"/>
        <end position="2003"/>
    </location>
</feature>
<feature type="compositionally biased region" description="Basic and acidic residues" evidence="1">
    <location>
        <begin position="2059"/>
        <end position="2068"/>
    </location>
</feature>
<feature type="region of interest" description="Disordered" evidence="1">
    <location>
        <begin position="1573"/>
        <end position="1626"/>
    </location>
</feature>
<dbReference type="Gene3D" id="1.20.80.10">
    <property type="match status" value="1"/>
</dbReference>
<dbReference type="InterPro" id="IPR014847">
    <property type="entry name" value="FA"/>
</dbReference>
<feature type="compositionally biased region" description="Basic and acidic residues" evidence="1">
    <location>
        <begin position="1056"/>
        <end position="1066"/>
    </location>
</feature>
<feature type="region of interest" description="Disordered" evidence="1">
    <location>
        <begin position="503"/>
        <end position="522"/>
    </location>
</feature>
<evidence type="ECO:0000313" key="3">
    <source>
        <dbReference type="Proteomes" id="UP000887540"/>
    </source>
</evidence>
<dbReference type="Proteomes" id="UP000887540">
    <property type="component" value="Unplaced"/>
</dbReference>
<dbReference type="Pfam" id="PF09380">
    <property type="entry name" value="FERM_C"/>
    <property type="match status" value="1"/>
</dbReference>
<feature type="region of interest" description="Disordered" evidence="1">
    <location>
        <begin position="2273"/>
        <end position="2293"/>
    </location>
</feature>
<dbReference type="Gene3D" id="2.30.29.30">
    <property type="entry name" value="Pleckstrin-homology domain (PH domain)/Phosphotyrosine-binding domain (PTB)"/>
    <property type="match status" value="1"/>
</dbReference>
<feature type="region of interest" description="Disordered" evidence="1">
    <location>
        <begin position="4011"/>
        <end position="4048"/>
    </location>
</feature>
<dbReference type="SUPFAM" id="SSF50729">
    <property type="entry name" value="PH domain-like"/>
    <property type="match status" value="1"/>
</dbReference>
<feature type="region of interest" description="Disordered" evidence="1">
    <location>
        <begin position="1896"/>
        <end position="1919"/>
    </location>
</feature>
<feature type="region of interest" description="Disordered" evidence="1">
    <location>
        <begin position="3801"/>
        <end position="3823"/>
    </location>
</feature>
<feature type="compositionally biased region" description="Polar residues" evidence="1">
    <location>
        <begin position="4658"/>
        <end position="4671"/>
    </location>
</feature>
<feature type="compositionally biased region" description="Low complexity" evidence="1">
    <location>
        <begin position="1013"/>
        <end position="1024"/>
    </location>
</feature>
<keyword evidence="3" id="KW-1185">Reference proteome</keyword>
<proteinExistence type="predicted"/>
<feature type="region of interest" description="Disordered" evidence="1">
    <location>
        <begin position="4941"/>
        <end position="5007"/>
    </location>
</feature>
<feature type="compositionally biased region" description="Polar residues" evidence="1">
    <location>
        <begin position="511"/>
        <end position="522"/>
    </location>
</feature>